<feature type="domain" description="(S)-ureidoglycine aminohydrolase cupin" evidence="2">
    <location>
        <begin position="71"/>
        <end position="137"/>
    </location>
</feature>
<dbReference type="AlphaFoldDB" id="A0A9J6RJF8"/>
<evidence type="ECO:0000313" key="3">
    <source>
        <dbReference type="EMBL" id="MCZ0864603.1"/>
    </source>
</evidence>
<evidence type="ECO:0000256" key="1">
    <source>
        <dbReference type="SAM" id="SignalP"/>
    </source>
</evidence>
<dbReference type="InterPro" id="IPR008579">
    <property type="entry name" value="UGlyAH_Cupin_dom"/>
</dbReference>
<reference evidence="3 4" key="1">
    <citation type="submission" date="2022-12" db="EMBL/GenBank/DDBJ databases">
        <title>Dasania phycosphaerae sp. nov., isolated from particulate material of the south coast of Korea.</title>
        <authorList>
            <person name="Jiang Y."/>
        </authorList>
    </citation>
    <scope>NUCLEOTIDE SEQUENCE [LARGE SCALE GENOMIC DNA]</scope>
    <source>
        <strain evidence="3 4">GY-19</strain>
    </source>
</reference>
<sequence length="154" mass="16675">MPALKHALLIASTITIASLSSLSASAAENKLAKPAVMTQQDIAGDIFKRPDVIIEKRDNGTQALDVVSLLSSDKKFVSGMYKAEAGRFEITEPYGVDEYMYFLEGGVTLTSSDGTVTEIKAGDAVTIAKEWTGIWDTPGYTKIYVIYSPDKPMD</sequence>
<protein>
    <submittedName>
        <fullName evidence="3">Cupin domain-containing protein</fullName>
    </submittedName>
</protein>
<evidence type="ECO:0000259" key="2">
    <source>
        <dbReference type="Pfam" id="PF05899"/>
    </source>
</evidence>
<keyword evidence="1" id="KW-0732">Signal</keyword>
<dbReference type="PANTHER" id="PTHR40943">
    <property type="entry name" value="CYTOPLASMIC PROTEIN-RELATED"/>
    <property type="match status" value="1"/>
</dbReference>
<keyword evidence="4" id="KW-1185">Reference proteome</keyword>
<dbReference type="RefSeq" id="WP_258330755.1">
    <property type="nucleotide sequence ID" value="NZ_JAPTGG010000003.1"/>
</dbReference>
<gene>
    <name evidence="3" type="ORF">O0V09_05290</name>
</gene>
<dbReference type="SUPFAM" id="SSF51182">
    <property type="entry name" value="RmlC-like cupins"/>
    <property type="match status" value="1"/>
</dbReference>
<evidence type="ECO:0000313" key="4">
    <source>
        <dbReference type="Proteomes" id="UP001069090"/>
    </source>
</evidence>
<dbReference type="InterPro" id="IPR011051">
    <property type="entry name" value="RmlC_Cupin_sf"/>
</dbReference>
<organism evidence="3 4">
    <name type="scientific">Dasania phycosphaerae</name>
    <dbReference type="NCBI Taxonomy" id="2950436"/>
    <lineage>
        <taxon>Bacteria</taxon>
        <taxon>Pseudomonadati</taxon>
        <taxon>Pseudomonadota</taxon>
        <taxon>Gammaproteobacteria</taxon>
        <taxon>Cellvibrionales</taxon>
        <taxon>Spongiibacteraceae</taxon>
        <taxon>Dasania</taxon>
    </lineage>
</organism>
<comment type="caution">
    <text evidence="3">The sequence shown here is derived from an EMBL/GenBank/DDBJ whole genome shotgun (WGS) entry which is preliminary data.</text>
</comment>
<dbReference type="InterPro" id="IPR014710">
    <property type="entry name" value="RmlC-like_jellyroll"/>
</dbReference>
<dbReference type="EMBL" id="JAPTGG010000003">
    <property type="protein sequence ID" value="MCZ0864603.1"/>
    <property type="molecule type" value="Genomic_DNA"/>
</dbReference>
<accession>A0A9J6RJF8</accession>
<proteinExistence type="predicted"/>
<dbReference type="Proteomes" id="UP001069090">
    <property type="component" value="Unassembled WGS sequence"/>
</dbReference>
<dbReference type="Pfam" id="PF05899">
    <property type="entry name" value="Cupin_3"/>
    <property type="match status" value="1"/>
</dbReference>
<dbReference type="PANTHER" id="PTHR40943:SF1">
    <property type="entry name" value="CYTOPLASMIC PROTEIN"/>
    <property type="match status" value="1"/>
</dbReference>
<feature type="chain" id="PRO_5039930322" evidence="1">
    <location>
        <begin position="27"/>
        <end position="154"/>
    </location>
</feature>
<name>A0A9J6RJF8_9GAMM</name>
<dbReference type="Gene3D" id="2.60.120.10">
    <property type="entry name" value="Jelly Rolls"/>
    <property type="match status" value="1"/>
</dbReference>
<feature type="signal peptide" evidence="1">
    <location>
        <begin position="1"/>
        <end position="26"/>
    </location>
</feature>